<dbReference type="STRING" id="29655.A0A0K9PLJ9"/>
<comment type="function">
    <text evidence="11">May be involved in plant defense signaling.</text>
</comment>
<dbReference type="PROSITE" id="PS50011">
    <property type="entry name" value="PROTEIN_KINASE_DOM"/>
    <property type="match status" value="1"/>
</dbReference>
<evidence type="ECO:0000256" key="3">
    <source>
        <dbReference type="ARBA" id="ARBA00012513"/>
    </source>
</evidence>
<evidence type="ECO:0000256" key="10">
    <source>
        <dbReference type="ARBA" id="ARBA00023136"/>
    </source>
</evidence>
<dbReference type="EMBL" id="LFYR01000736">
    <property type="protein sequence ID" value="KMZ69943.1"/>
    <property type="molecule type" value="Genomic_DNA"/>
</dbReference>
<evidence type="ECO:0000313" key="16">
    <source>
        <dbReference type="Proteomes" id="UP000036987"/>
    </source>
</evidence>
<gene>
    <name evidence="15" type="ORF">ZOSMA_202G00300</name>
</gene>
<dbReference type="Gene3D" id="3.30.200.20">
    <property type="entry name" value="Phosphorylase Kinase, domain 1"/>
    <property type="match status" value="1"/>
</dbReference>
<dbReference type="PANTHER" id="PTHR45621">
    <property type="entry name" value="OS01G0588500 PROTEIN-RELATED"/>
    <property type="match status" value="1"/>
</dbReference>
<dbReference type="FunFam" id="3.30.200.20:FF:000228">
    <property type="entry name" value="Serine/threonine-protein kinase BIK1"/>
    <property type="match status" value="1"/>
</dbReference>
<evidence type="ECO:0000256" key="8">
    <source>
        <dbReference type="ARBA" id="ARBA00022777"/>
    </source>
</evidence>
<comment type="subcellular location">
    <subcellularLocation>
        <location evidence="1">Cell membrane</location>
    </subcellularLocation>
</comment>
<dbReference type="GO" id="GO:0004674">
    <property type="term" value="F:protein serine/threonine kinase activity"/>
    <property type="evidence" value="ECO:0007669"/>
    <property type="project" value="UniProtKB-KW"/>
</dbReference>
<dbReference type="CDD" id="cd14066">
    <property type="entry name" value="STKc_IRAK"/>
    <property type="match status" value="1"/>
</dbReference>
<evidence type="ECO:0000256" key="7">
    <source>
        <dbReference type="ARBA" id="ARBA00022741"/>
    </source>
</evidence>
<name>A0A0K9PLJ9_ZOSMR</name>
<keyword evidence="6" id="KW-0808">Transferase</keyword>
<protein>
    <recommendedName>
        <fullName evidence="3">non-specific serine/threonine protein kinase</fullName>
        <ecNumber evidence="3">2.7.11.1</ecNumber>
    </recommendedName>
</protein>
<dbReference type="FunFam" id="1.10.510.10:FF:000032">
    <property type="entry name" value="Serine/threonine-protein kinase PBS1"/>
    <property type="match status" value="1"/>
</dbReference>
<dbReference type="EC" id="2.7.11.1" evidence="3"/>
<evidence type="ECO:0000256" key="9">
    <source>
        <dbReference type="ARBA" id="ARBA00022840"/>
    </source>
</evidence>
<dbReference type="OMA" id="KIWICKT"/>
<evidence type="ECO:0000313" key="15">
    <source>
        <dbReference type="EMBL" id="KMZ69943.1"/>
    </source>
</evidence>
<evidence type="ECO:0000259" key="14">
    <source>
        <dbReference type="PROSITE" id="PS50011"/>
    </source>
</evidence>
<proteinExistence type="inferred from homology"/>
<dbReference type="Gene3D" id="1.10.510.10">
    <property type="entry name" value="Transferase(Phosphotransferase) domain 1"/>
    <property type="match status" value="1"/>
</dbReference>
<dbReference type="AlphaFoldDB" id="A0A0K9PLJ9"/>
<evidence type="ECO:0000256" key="11">
    <source>
        <dbReference type="ARBA" id="ARBA00054261"/>
    </source>
</evidence>
<dbReference type="InterPro" id="IPR050823">
    <property type="entry name" value="Plant_Ser_Thr_Prot_Kinase"/>
</dbReference>
<reference evidence="16" key="1">
    <citation type="journal article" date="2016" name="Nature">
        <title>The genome of the seagrass Zostera marina reveals angiosperm adaptation to the sea.</title>
        <authorList>
            <person name="Olsen J.L."/>
            <person name="Rouze P."/>
            <person name="Verhelst B."/>
            <person name="Lin Y.-C."/>
            <person name="Bayer T."/>
            <person name="Collen J."/>
            <person name="Dattolo E."/>
            <person name="De Paoli E."/>
            <person name="Dittami S."/>
            <person name="Maumus F."/>
            <person name="Michel G."/>
            <person name="Kersting A."/>
            <person name="Lauritano C."/>
            <person name="Lohaus R."/>
            <person name="Toepel M."/>
            <person name="Tonon T."/>
            <person name="Vanneste K."/>
            <person name="Amirebrahimi M."/>
            <person name="Brakel J."/>
            <person name="Bostroem C."/>
            <person name="Chovatia M."/>
            <person name="Grimwood J."/>
            <person name="Jenkins J.W."/>
            <person name="Jueterbock A."/>
            <person name="Mraz A."/>
            <person name="Stam W.T."/>
            <person name="Tice H."/>
            <person name="Bornberg-Bauer E."/>
            <person name="Green P.J."/>
            <person name="Pearson G.A."/>
            <person name="Procaccini G."/>
            <person name="Duarte C.M."/>
            <person name="Schmutz J."/>
            <person name="Reusch T.B.H."/>
            <person name="Van de Peer Y."/>
        </authorList>
    </citation>
    <scope>NUCLEOTIDE SEQUENCE [LARGE SCALE GENOMIC DNA]</scope>
    <source>
        <strain evidence="16">cv. Finnish</strain>
    </source>
</reference>
<feature type="binding site" evidence="12">
    <location>
        <position position="120"/>
    </location>
    <ligand>
        <name>ATP</name>
        <dbReference type="ChEBI" id="CHEBI:30616"/>
    </ligand>
</feature>
<comment type="similarity">
    <text evidence="2">Belongs to the protein kinase superfamily. Ser/Thr protein kinase family.</text>
</comment>
<keyword evidence="16" id="KW-1185">Reference proteome</keyword>
<evidence type="ECO:0000256" key="13">
    <source>
        <dbReference type="RuleBase" id="RU000304"/>
    </source>
</evidence>
<accession>A0A0K9PLJ9</accession>
<dbReference type="GO" id="GO:0005886">
    <property type="term" value="C:plasma membrane"/>
    <property type="evidence" value="ECO:0007669"/>
    <property type="project" value="UniProtKB-SubCell"/>
</dbReference>
<dbReference type="OrthoDB" id="4062651at2759"/>
<evidence type="ECO:0000256" key="12">
    <source>
        <dbReference type="PROSITE-ProRule" id="PRU10141"/>
    </source>
</evidence>
<dbReference type="InterPro" id="IPR001245">
    <property type="entry name" value="Ser-Thr/Tyr_kinase_cat_dom"/>
</dbReference>
<feature type="domain" description="Protein kinase" evidence="14">
    <location>
        <begin position="85"/>
        <end position="366"/>
    </location>
</feature>
<evidence type="ECO:0000256" key="2">
    <source>
        <dbReference type="ARBA" id="ARBA00008684"/>
    </source>
</evidence>
<dbReference type="Proteomes" id="UP000036987">
    <property type="component" value="Unassembled WGS sequence"/>
</dbReference>
<keyword evidence="5 13" id="KW-0723">Serine/threonine-protein kinase</keyword>
<keyword evidence="4" id="KW-1003">Cell membrane</keyword>
<keyword evidence="9 12" id="KW-0067">ATP-binding</keyword>
<sequence length="418" mass="47528">MGRVEEKKRSSLWTLMIRSFLLRGCGSSEKDLAPKKKKIVMPIESRLSFKDLDEFDTPEDLSISIVVSNLHIFTLQDLKLATNNFSKRKLIGEGGFGAVYKGHVDEKLCSTLEPQDVAIKLLDLTGCQGHKEWLTEVVFLGQLKHDRLVKLIGYCYENQHRMLVYEYMPGGSLEDHLFLNDYSILGWRKRMKIVVEAAKGLQFLHGIDQPVIYRDFKASNILLDSDYNAKLSDFGLAKDGPLGDETHVSTRVMGTQGYAAPEYVMTGHLTTKSDVFCFGVVLLELLTGMRSFDSSRRGKKKNLVNWVKPYLEDPSTFGRLIDPRLQGKYSIKAVETVVKLTCLCLSYNPKDRPQMSTVVDTLEPIKDLDIDETMLEPKDNNTIVYHTHHKNLPKLQKPSLKARSDITLPRKIWICKTP</sequence>
<dbReference type="InterPro" id="IPR000719">
    <property type="entry name" value="Prot_kinase_dom"/>
</dbReference>
<dbReference type="SUPFAM" id="SSF56112">
    <property type="entry name" value="Protein kinase-like (PK-like)"/>
    <property type="match status" value="1"/>
</dbReference>
<dbReference type="InterPro" id="IPR011009">
    <property type="entry name" value="Kinase-like_dom_sf"/>
</dbReference>
<keyword evidence="8 15" id="KW-0418">Kinase</keyword>
<dbReference type="GO" id="GO:0005524">
    <property type="term" value="F:ATP binding"/>
    <property type="evidence" value="ECO:0007669"/>
    <property type="project" value="UniProtKB-UniRule"/>
</dbReference>
<keyword evidence="7 12" id="KW-0547">Nucleotide-binding</keyword>
<evidence type="ECO:0000256" key="4">
    <source>
        <dbReference type="ARBA" id="ARBA00022475"/>
    </source>
</evidence>
<evidence type="ECO:0000256" key="1">
    <source>
        <dbReference type="ARBA" id="ARBA00004236"/>
    </source>
</evidence>
<organism evidence="15 16">
    <name type="scientific">Zostera marina</name>
    <name type="common">Eelgrass</name>
    <dbReference type="NCBI Taxonomy" id="29655"/>
    <lineage>
        <taxon>Eukaryota</taxon>
        <taxon>Viridiplantae</taxon>
        <taxon>Streptophyta</taxon>
        <taxon>Embryophyta</taxon>
        <taxon>Tracheophyta</taxon>
        <taxon>Spermatophyta</taxon>
        <taxon>Magnoliopsida</taxon>
        <taxon>Liliopsida</taxon>
        <taxon>Zosteraceae</taxon>
        <taxon>Zostera</taxon>
    </lineage>
</organism>
<dbReference type="InterPro" id="IPR017441">
    <property type="entry name" value="Protein_kinase_ATP_BS"/>
</dbReference>
<dbReference type="InterPro" id="IPR008271">
    <property type="entry name" value="Ser/Thr_kinase_AS"/>
</dbReference>
<keyword evidence="10" id="KW-0472">Membrane</keyword>
<dbReference type="PROSITE" id="PS00108">
    <property type="entry name" value="PROTEIN_KINASE_ST"/>
    <property type="match status" value="1"/>
</dbReference>
<comment type="caution">
    <text evidence="15">The sequence shown here is derived from an EMBL/GenBank/DDBJ whole genome shotgun (WGS) entry which is preliminary data.</text>
</comment>
<dbReference type="Pfam" id="PF07714">
    <property type="entry name" value="PK_Tyr_Ser-Thr"/>
    <property type="match status" value="1"/>
</dbReference>
<dbReference type="PROSITE" id="PS00107">
    <property type="entry name" value="PROTEIN_KINASE_ATP"/>
    <property type="match status" value="1"/>
</dbReference>
<evidence type="ECO:0000256" key="6">
    <source>
        <dbReference type="ARBA" id="ARBA00022679"/>
    </source>
</evidence>
<evidence type="ECO:0000256" key="5">
    <source>
        <dbReference type="ARBA" id="ARBA00022527"/>
    </source>
</evidence>